<reference evidence="1" key="1">
    <citation type="journal article" date="2020" name="Nature">
        <title>Giant virus diversity and host interactions through global metagenomics.</title>
        <authorList>
            <person name="Schulz F."/>
            <person name="Roux S."/>
            <person name="Paez-Espino D."/>
            <person name="Jungbluth S."/>
            <person name="Walsh D.A."/>
            <person name="Denef V.J."/>
            <person name="McMahon K.D."/>
            <person name="Konstantinidis K.T."/>
            <person name="Eloe-Fadrosh E.A."/>
            <person name="Kyrpides N.C."/>
            <person name="Woyke T."/>
        </authorList>
    </citation>
    <scope>NUCLEOTIDE SEQUENCE</scope>
    <source>
        <strain evidence="1">GVMAG-M-3300023184-186</strain>
    </source>
</reference>
<proteinExistence type="predicted"/>
<dbReference type="EMBL" id="MN740073">
    <property type="protein sequence ID" value="QHT86610.1"/>
    <property type="molecule type" value="Genomic_DNA"/>
</dbReference>
<protein>
    <submittedName>
        <fullName evidence="1">Uncharacterized protein</fullName>
    </submittedName>
</protein>
<dbReference type="AlphaFoldDB" id="A0A6C0I1W0"/>
<sequence>MKYSITFYCYKLEKKTLSISISKKDDKYILTEVYSTESLDSPSKFTKEIPFIYCTSILHYLIGIFTKFYTDSISYIQQYPIDELPPTYEITNYGISINRYIMMTSHAKIKMESSIILYNKIIKDITLKLDKAAFTDLLKIIIKNRRLLPDRHSKALLIVADLISSFL</sequence>
<organism evidence="1">
    <name type="scientific">viral metagenome</name>
    <dbReference type="NCBI Taxonomy" id="1070528"/>
    <lineage>
        <taxon>unclassified sequences</taxon>
        <taxon>metagenomes</taxon>
        <taxon>organismal metagenomes</taxon>
    </lineage>
</organism>
<evidence type="ECO:0000313" key="1">
    <source>
        <dbReference type="EMBL" id="QHT86610.1"/>
    </source>
</evidence>
<accession>A0A6C0I1W0</accession>
<name>A0A6C0I1W0_9ZZZZ</name>